<dbReference type="GO" id="GO:0016705">
    <property type="term" value="F:oxidoreductase activity, acting on paired donors, with incorporation or reduction of molecular oxygen"/>
    <property type="evidence" value="ECO:0007669"/>
    <property type="project" value="InterPro"/>
</dbReference>
<dbReference type="Proteomes" id="UP000320011">
    <property type="component" value="Unassembled WGS sequence"/>
</dbReference>
<dbReference type="Gene3D" id="3.20.20.30">
    <property type="entry name" value="Luciferase-like domain"/>
    <property type="match status" value="1"/>
</dbReference>
<reference evidence="1 2" key="1">
    <citation type="submission" date="2019-07" db="EMBL/GenBank/DDBJ databases">
        <authorList>
            <person name="Duangmal K."/>
            <person name="Teo W.F.A."/>
        </authorList>
    </citation>
    <scope>NUCLEOTIDE SEQUENCE [LARGE SCALE GENOMIC DNA]</scope>
    <source>
        <strain evidence="1 2">TBRC 6029</strain>
    </source>
</reference>
<evidence type="ECO:0000313" key="1">
    <source>
        <dbReference type="EMBL" id="TVT21299.1"/>
    </source>
</evidence>
<name>A0A558AAK2_9PSEU</name>
<proteinExistence type="predicted"/>
<gene>
    <name evidence="1" type="ORF">FNH05_34030</name>
</gene>
<dbReference type="EMBL" id="VJWX01000604">
    <property type="protein sequence ID" value="TVT21299.1"/>
    <property type="molecule type" value="Genomic_DNA"/>
</dbReference>
<evidence type="ECO:0000313" key="2">
    <source>
        <dbReference type="Proteomes" id="UP000320011"/>
    </source>
</evidence>
<dbReference type="InterPro" id="IPR036661">
    <property type="entry name" value="Luciferase-like_sf"/>
</dbReference>
<protein>
    <submittedName>
        <fullName evidence="1">LLM class F420-dependent oxidoreductase</fullName>
    </submittedName>
</protein>
<organism evidence="1 2">
    <name type="scientific">Amycolatopsis rhizosphaerae</name>
    <dbReference type="NCBI Taxonomy" id="2053003"/>
    <lineage>
        <taxon>Bacteria</taxon>
        <taxon>Bacillati</taxon>
        <taxon>Actinomycetota</taxon>
        <taxon>Actinomycetes</taxon>
        <taxon>Pseudonocardiales</taxon>
        <taxon>Pseudonocardiaceae</taxon>
        <taxon>Amycolatopsis</taxon>
    </lineage>
</organism>
<sequence>FMPLAHTAFARQILGPGKLLVSHQSVLLEPDPGRARARARETVRMALTQGAAAYGRAWRDFGYADDLAGVTDRLVDAAVAWGDEEAIARRVREQLDAGADHVLLTPVADDLVSAVDQLERIAPAVLGVAA</sequence>
<comment type="caution">
    <text evidence="1">The sequence shown here is derived from an EMBL/GenBank/DDBJ whole genome shotgun (WGS) entry which is preliminary data.</text>
</comment>
<dbReference type="AlphaFoldDB" id="A0A558AAK2"/>
<accession>A0A558AAK2</accession>
<dbReference type="SUPFAM" id="SSF51679">
    <property type="entry name" value="Bacterial luciferase-like"/>
    <property type="match status" value="1"/>
</dbReference>
<reference evidence="1 2" key="2">
    <citation type="submission" date="2019-08" db="EMBL/GenBank/DDBJ databases">
        <title>Amycolatopsis acidicola sp. nov., isolated from peat swamp forest soil.</title>
        <authorList>
            <person name="Srisuk N."/>
        </authorList>
    </citation>
    <scope>NUCLEOTIDE SEQUENCE [LARGE SCALE GENOMIC DNA]</scope>
    <source>
        <strain evidence="1 2">TBRC 6029</strain>
    </source>
</reference>
<keyword evidence="2" id="KW-1185">Reference proteome</keyword>
<feature type="non-terminal residue" evidence="1">
    <location>
        <position position="1"/>
    </location>
</feature>